<gene>
    <name evidence="2" type="ORF">HPB48_003414</name>
</gene>
<proteinExistence type="predicted"/>
<reference evidence="2 3" key="1">
    <citation type="journal article" date="2020" name="Cell">
        <title>Large-Scale Comparative Analyses of Tick Genomes Elucidate Their Genetic Diversity and Vector Capacities.</title>
        <authorList>
            <consortium name="Tick Genome and Microbiome Consortium (TIGMIC)"/>
            <person name="Jia N."/>
            <person name="Wang J."/>
            <person name="Shi W."/>
            <person name="Du L."/>
            <person name="Sun Y."/>
            <person name="Zhan W."/>
            <person name="Jiang J.F."/>
            <person name="Wang Q."/>
            <person name="Zhang B."/>
            <person name="Ji P."/>
            <person name="Bell-Sakyi L."/>
            <person name="Cui X.M."/>
            <person name="Yuan T.T."/>
            <person name="Jiang B.G."/>
            <person name="Yang W.F."/>
            <person name="Lam T.T."/>
            <person name="Chang Q.C."/>
            <person name="Ding S.J."/>
            <person name="Wang X.J."/>
            <person name="Zhu J.G."/>
            <person name="Ruan X.D."/>
            <person name="Zhao L."/>
            <person name="Wei J.T."/>
            <person name="Ye R.Z."/>
            <person name="Que T.C."/>
            <person name="Du C.H."/>
            <person name="Zhou Y.H."/>
            <person name="Cheng J.X."/>
            <person name="Dai P.F."/>
            <person name="Guo W.B."/>
            <person name="Han X.H."/>
            <person name="Huang E.J."/>
            <person name="Li L.F."/>
            <person name="Wei W."/>
            <person name="Gao Y.C."/>
            <person name="Liu J.Z."/>
            <person name="Shao H.Z."/>
            <person name="Wang X."/>
            <person name="Wang C.C."/>
            <person name="Yang T.C."/>
            <person name="Huo Q.B."/>
            <person name="Li W."/>
            <person name="Chen H.Y."/>
            <person name="Chen S.E."/>
            <person name="Zhou L.G."/>
            <person name="Ni X.B."/>
            <person name="Tian J.H."/>
            <person name="Sheng Y."/>
            <person name="Liu T."/>
            <person name="Pan Y.S."/>
            <person name="Xia L.Y."/>
            <person name="Li J."/>
            <person name="Zhao F."/>
            <person name="Cao W.C."/>
        </authorList>
    </citation>
    <scope>NUCLEOTIDE SEQUENCE [LARGE SCALE GENOMIC DNA]</scope>
    <source>
        <strain evidence="2">HaeL-2018</strain>
    </source>
</reference>
<dbReference type="OrthoDB" id="6499107at2759"/>
<evidence type="ECO:0000313" key="2">
    <source>
        <dbReference type="EMBL" id="KAH9364214.1"/>
    </source>
</evidence>
<dbReference type="OMA" id="RCELARH"/>
<evidence type="ECO:0000259" key="1">
    <source>
        <dbReference type="Pfam" id="PF21787"/>
    </source>
</evidence>
<accession>A0A9J6FDA3</accession>
<comment type="caution">
    <text evidence="2">The sequence shown here is derived from an EMBL/GenBank/DDBJ whole genome shotgun (WGS) entry which is preliminary data.</text>
</comment>
<dbReference type="EMBL" id="JABSTR010000002">
    <property type="protein sequence ID" value="KAH9364214.1"/>
    <property type="molecule type" value="Genomic_DNA"/>
</dbReference>
<evidence type="ECO:0000313" key="3">
    <source>
        <dbReference type="Proteomes" id="UP000821853"/>
    </source>
</evidence>
<protein>
    <recommendedName>
        <fullName evidence="1">Transposable element P transposase-like RNase H domain-containing protein</fullName>
    </recommendedName>
</protein>
<sequence length="111" mass="11671">MQITSGLVYDHSCGNVLGAPTLPLADGSLPDDSLATHGLVFMLGGLSSRWKQVVGYHLTENSFCASSLKAEVIKIITACESLGLKIHVVVSDMAGGNMALWSRFGIHAGKV</sequence>
<dbReference type="VEuPathDB" id="VectorBase:HLOH_048365"/>
<dbReference type="InterPro" id="IPR048365">
    <property type="entry name" value="TNP-like_RNaseH_N"/>
</dbReference>
<organism evidence="2 3">
    <name type="scientific">Haemaphysalis longicornis</name>
    <name type="common">Bush tick</name>
    <dbReference type="NCBI Taxonomy" id="44386"/>
    <lineage>
        <taxon>Eukaryota</taxon>
        <taxon>Metazoa</taxon>
        <taxon>Ecdysozoa</taxon>
        <taxon>Arthropoda</taxon>
        <taxon>Chelicerata</taxon>
        <taxon>Arachnida</taxon>
        <taxon>Acari</taxon>
        <taxon>Parasitiformes</taxon>
        <taxon>Ixodida</taxon>
        <taxon>Ixodoidea</taxon>
        <taxon>Ixodidae</taxon>
        <taxon>Haemaphysalinae</taxon>
        <taxon>Haemaphysalis</taxon>
    </lineage>
</organism>
<feature type="domain" description="Transposable element P transposase-like RNase H" evidence="1">
    <location>
        <begin position="1"/>
        <end position="105"/>
    </location>
</feature>
<keyword evidence="3" id="KW-1185">Reference proteome</keyword>
<dbReference type="Proteomes" id="UP000821853">
    <property type="component" value="Chromosome 10"/>
</dbReference>
<name>A0A9J6FDA3_HAELO</name>
<dbReference type="Pfam" id="PF21787">
    <property type="entry name" value="TNP-like_RNaseH_N"/>
    <property type="match status" value="1"/>
</dbReference>
<dbReference type="AlphaFoldDB" id="A0A9J6FDA3"/>